<accession>A0ABN9V2T8</accession>
<feature type="region of interest" description="Disordered" evidence="2">
    <location>
        <begin position="65"/>
        <end position="114"/>
    </location>
</feature>
<evidence type="ECO:0000313" key="3">
    <source>
        <dbReference type="EMBL" id="CAK0865452.1"/>
    </source>
</evidence>
<dbReference type="EMBL" id="CAUYUJ010016452">
    <property type="protein sequence ID" value="CAK0865452.1"/>
    <property type="molecule type" value="Genomic_DNA"/>
</dbReference>
<feature type="compositionally biased region" description="Basic residues" evidence="2">
    <location>
        <begin position="91"/>
        <end position="101"/>
    </location>
</feature>
<protein>
    <submittedName>
        <fullName evidence="3">Uncharacterized protein</fullName>
    </submittedName>
</protein>
<keyword evidence="4" id="KW-1185">Reference proteome</keyword>
<reference evidence="3" key="1">
    <citation type="submission" date="2023-10" db="EMBL/GenBank/DDBJ databases">
        <authorList>
            <person name="Chen Y."/>
            <person name="Shah S."/>
            <person name="Dougan E. K."/>
            <person name="Thang M."/>
            <person name="Chan C."/>
        </authorList>
    </citation>
    <scope>NUCLEOTIDE SEQUENCE [LARGE SCALE GENOMIC DNA]</scope>
</reference>
<dbReference type="Proteomes" id="UP001189429">
    <property type="component" value="Unassembled WGS sequence"/>
</dbReference>
<keyword evidence="1" id="KW-0175">Coiled coil</keyword>
<comment type="caution">
    <text evidence="3">The sequence shown here is derived from an EMBL/GenBank/DDBJ whole genome shotgun (WGS) entry which is preliminary data.</text>
</comment>
<organism evidence="3 4">
    <name type="scientific">Prorocentrum cordatum</name>
    <dbReference type="NCBI Taxonomy" id="2364126"/>
    <lineage>
        <taxon>Eukaryota</taxon>
        <taxon>Sar</taxon>
        <taxon>Alveolata</taxon>
        <taxon>Dinophyceae</taxon>
        <taxon>Prorocentrales</taxon>
        <taxon>Prorocentraceae</taxon>
        <taxon>Prorocentrum</taxon>
    </lineage>
</organism>
<feature type="coiled-coil region" evidence="1">
    <location>
        <begin position="147"/>
        <end position="178"/>
    </location>
</feature>
<evidence type="ECO:0000313" key="4">
    <source>
        <dbReference type="Proteomes" id="UP001189429"/>
    </source>
</evidence>
<feature type="non-terminal residue" evidence="3">
    <location>
        <position position="1"/>
    </location>
</feature>
<evidence type="ECO:0000256" key="2">
    <source>
        <dbReference type="SAM" id="MobiDB-lite"/>
    </source>
</evidence>
<proteinExistence type="predicted"/>
<sequence length="182" mass="20750">GHIDGSQEWKLKNCQMQKCNCEDCAKKLNKKVVLFGFRVQCPFCRRLPPSPIREKQMAAIRKTNREELERQRAPKKQLASATAARFSTCPKKIKQKRKRSQGKQAMGETEKDRQLEHIDAMASKQQTTEGNLTELIGSLQPALHTGTEEAQNRVKALIQQAEKALTNAEESLVRLKRLRNLV</sequence>
<gene>
    <name evidence="3" type="ORF">PCOR1329_LOCUS52963</name>
</gene>
<evidence type="ECO:0000256" key="1">
    <source>
        <dbReference type="SAM" id="Coils"/>
    </source>
</evidence>
<feature type="non-terminal residue" evidence="3">
    <location>
        <position position="182"/>
    </location>
</feature>
<name>A0ABN9V2T8_9DINO</name>